<dbReference type="STRING" id="1173020.Cha6605_2991"/>
<keyword evidence="5 7" id="KW-1133">Transmembrane helix</keyword>
<name>K9UH99_CHAP6</name>
<dbReference type="NCBIfam" id="TIGR01185">
    <property type="entry name" value="devC"/>
    <property type="match status" value="1"/>
</dbReference>
<dbReference type="AlphaFoldDB" id="K9UH99"/>
<dbReference type="InterPro" id="IPR051125">
    <property type="entry name" value="ABC-4/HrtB_transporter"/>
</dbReference>
<protein>
    <submittedName>
        <fullName evidence="9">DevC protein</fullName>
    </submittedName>
</protein>
<evidence type="ECO:0000256" key="6">
    <source>
        <dbReference type="ARBA" id="ARBA00023136"/>
    </source>
</evidence>
<evidence type="ECO:0000256" key="5">
    <source>
        <dbReference type="ARBA" id="ARBA00022989"/>
    </source>
</evidence>
<evidence type="ECO:0000256" key="7">
    <source>
        <dbReference type="SAM" id="Phobius"/>
    </source>
</evidence>
<dbReference type="HOGENOM" id="CLU_000604_8_9_3"/>
<dbReference type="eggNOG" id="COG0577">
    <property type="taxonomic scope" value="Bacteria"/>
</dbReference>
<gene>
    <name evidence="9" type="ORF">Cha6605_2991</name>
</gene>
<reference evidence="9 10" key="1">
    <citation type="submission" date="2012-05" db="EMBL/GenBank/DDBJ databases">
        <title>Finished chromosome of genome of Chamaesiphon sp. PCC 6605.</title>
        <authorList>
            <consortium name="US DOE Joint Genome Institute"/>
            <person name="Gugger M."/>
            <person name="Coursin T."/>
            <person name="Rippka R."/>
            <person name="Tandeau De Marsac N."/>
            <person name="Huntemann M."/>
            <person name="Wei C.-L."/>
            <person name="Han J."/>
            <person name="Detter J.C."/>
            <person name="Han C."/>
            <person name="Tapia R."/>
            <person name="Chen A."/>
            <person name="Kyrpides N."/>
            <person name="Mavromatis K."/>
            <person name="Markowitz V."/>
            <person name="Szeto E."/>
            <person name="Ivanova N."/>
            <person name="Pagani I."/>
            <person name="Pati A."/>
            <person name="Goodwin L."/>
            <person name="Nordberg H.P."/>
            <person name="Cantor M.N."/>
            <person name="Hua S.X."/>
            <person name="Woyke T."/>
            <person name="Kerfeld C.A."/>
        </authorList>
    </citation>
    <scope>NUCLEOTIDE SEQUENCE [LARGE SCALE GENOMIC DNA]</scope>
    <source>
        <strain evidence="10">ATCC 27169 / PCC 6605</strain>
    </source>
</reference>
<evidence type="ECO:0000313" key="10">
    <source>
        <dbReference type="Proteomes" id="UP000010366"/>
    </source>
</evidence>
<feature type="transmembrane region" description="Helical" evidence="7">
    <location>
        <begin position="360"/>
        <end position="381"/>
    </location>
</feature>
<feature type="domain" description="ABC3 transporter permease C-terminal" evidence="8">
    <location>
        <begin position="279"/>
        <end position="385"/>
    </location>
</feature>
<keyword evidence="2" id="KW-0813">Transport</keyword>
<feature type="transmembrane region" description="Helical" evidence="7">
    <location>
        <begin position="274"/>
        <end position="294"/>
    </location>
</feature>
<feature type="transmembrane region" description="Helical" evidence="7">
    <location>
        <begin position="28"/>
        <end position="47"/>
    </location>
</feature>
<evidence type="ECO:0000256" key="3">
    <source>
        <dbReference type="ARBA" id="ARBA00022475"/>
    </source>
</evidence>
<keyword evidence="10" id="KW-1185">Reference proteome</keyword>
<dbReference type="Proteomes" id="UP000010366">
    <property type="component" value="Chromosome"/>
</dbReference>
<dbReference type="PANTHER" id="PTHR43738">
    <property type="entry name" value="ABC TRANSPORTER, MEMBRANE PROTEIN"/>
    <property type="match status" value="1"/>
</dbReference>
<proteinExistence type="predicted"/>
<evidence type="ECO:0000313" key="9">
    <source>
        <dbReference type="EMBL" id="AFY94023.1"/>
    </source>
</evidence>
<evidence type="ECO:0000256" key="4">
    <source>
        <dbReference type="ARBA" id="ARBA00022692"/>
    </source>
</evidence>
<dbReference type="PATRIC" id="fig|1173020.3.peg.3413"/>
<feature type="transmembrane region" description="Helical" evidence="7">
    <location>
        <begin position="67"/>
        <end position="83"/>
    </location>
</feature>
<dbReference type="PIRSF" id="PIRSF031773">
    <property type="entry name" value="DevC"/>
    <property type="match status" value="1"/>
</dbReference>
<dbReference type="RefSeq" id="WP_015160166.1">
    <property type="nucleotide sequence ID" value="NC_019697.1"/>
</dbReference>
<evidence type="ECO:0000256" key="2">
    <source>
        <dbReference type="ARBA" id="ARBA00022448"/>
    </source>
</evidence>
<dbReference type="InterPro" id="IPR003838">
    <property type="entry name" value="ABC3_permease_C"/>
</dbReference>
<dbReference type="EMBL" id="CP003600">
    <property type="protein sequence ID" value="AFY94023.1"/>
    <property type="molecule type" value="Genomic_DNA"/>
</dbReference>
<dbReference type="KEGG" id="cmp:Cha6605_2991"/>
<evidence type="ECO:0000256" key="1">
    <source>
        <dbReference type="ARBA" id="ARBA00004651"/>
    </source>
</evidence>
<dbReference type="GO" id="GO:0005886">
    <property type="term" value="C:plasma membrane"/>
    <property type="evidence" value="ECO:0007669"/>
    <property type="project" value="UniProtKB-SubCell"/>
</dbReference>
<dbReference type="Pfam" id="PF02687">
    <property type="entry name" value="FtsX"/>
    <property type="match status" value="1"/>
</dbReference>
<comment type="subcellular location">
    <subcellularLocation>
        <location evidence="1">Cell membrane</location>
        <topology evidence="1">Multi-pass membrane protein</topology>
    </subcellularLocation>
</comment>
<accession>K9UH99</accession>
<feature type="transmembrane region" description="Helical" evidence="7">
    <location>
        <begin position="326"/>
        <end position="348"/>
    </location>
</feature>
<dbReference type="PANTHER" id="PTHR43738:SF1">
    <property type="entry name" value="HEMIN TRANSPORT SYSTEM PERMEASE PROTEIN HRTB-RELATED"/>
    <property type="match status" value="1"/>
</dbReference>
<dbReference type="InterPro" id="IPR005891">
    <property type="entry name" value="DevC"/>
</dbReference>
<keyword evidence="3" id="KW-1003">Cell membrane</keyword>
<organism evidence="9 10">
    <name type="scientific">Chamaesiphon minutus (strain ATCC 27169 / PCC 6605)</name>
    <dbReference type="NCBI Taxonomy" id="1173020"/>
    <lineage>
        <taxon>Bacteria</taxon>
        <taxon>Bacillati</taxon>
        <taxon>Cyanobacteriota</taxon>
        <taxon>Cyanophyceae</taxon>
        <taxon>Gomontiellales</taxon>
        <taxon>Chamaesiphonaceae</taxon>
        <taxon>Chamaesiphon</taxon>
    </lineage>
</organism>
<keyword evidence="4 7" id="KW-0812">Transmembrane</keyword>
<keyword evidence="6 7" id="KW-0472">Membrane</keyword>
<sequence length="394" mass="43417">MLNLKFIQNLTRRTPLGWLQLTQHKGRFAVAISGVAFADLLMLMQLGFQGALFDSAVVLHSKLKADIFIISPQALNIGAMSTFPRRRLYQAMDITGVESAEPMYVSLVTWKNPQTRDKKTLLIVGFNPNQPIFNLPEVNSQLDKIKQSDTLLFDRKTIGTYDKVVESVARGKPITTEIDRRTISVNGLFSIGSSFSADGHLMTSEDNYLRLFSRQSQSNINVGLITLKPGYDPQQVAEQLKSYLPKEGIRILTKKEYIAFEQGYWQQQTPIGPIFSLGAIMGFVVGIIIVYQVLSTDVNAHLKEYATFKAMGYGNTYLLGIVFEEALILAIVGFIPGLIVSIGLYSIVGGATNLPIAMTMVRATQVLIGTLIMCMLSGAVATSKVQAADPADMF</sequence>
<dbReference type="OrthoDB" id="180999at2"/>
<evidence type="ECO:0000259" key="8">
    <source>
        <dbReference type="Pfam" id="PF02687"/>
    </source>
</evidence>